<evidence type="ECO:0000256" key="1">
    <source>
        <dbReference type="SAM" id="MobiDB-lite"/>
    </source>
</evidence>
<gene>
    <name evidence="2" type="ORF">PENNAL_c0321G11370</name>
</gene>
<comment type="caution">
    <text evidence="2">The sequence shown here is derived from an EMBL/GenBank/DDBJ whole genome shotgun (WGS) entry which is preliminary data.</text>
</comment>
<sequence length="49" mass="5618">METDAVSDFDSPPTQPEEKCQKCAVADEERLYDRDAPRSYYLVGYIMIA</sequence>
<evidence type="ECO:0000313" key="3">
    <source>
        <dbReference type="Proteomes" id="UP000191691"/>
    </source>
</evidence>
<protein>
    <submittedName>
        <fullName evidence="2">Uncharacterized protein</fullName>
    </submittedName>
</protein>
<reference evidence="3" key="1">
    <citation type="journal article" date="2017" name="Nat. Microbiol.">
        <title>Global analysis of biosynthetic gene clusters reveals vast potential of secondary metabolite production in Penicillium species.</title>
        <authorList>
            <person name="Nielsen J.C."/>
            <person name="Grijseels S."/>
            <person name="Prigent S."/>
            <person name="Ji B."/>
            <person name="Dainat J."/>
            <person name="Nielsen K.F."/>
            <person name="Frisvad J.C."/>
            <person name="Workman M."/>
            <person name="Nielsen J."/>
        </authorList>
    </citation>
    <scope>NUCLEOTIDE SEQUENCE [LARGE SCALE GENOMIC DNA]</scope>
    <source>
        <strain evidence="3">IBT 13039</strain>
    </source>
</reference>
<feature type="region of interest" description="Disordered" evidence="1">
    <location>
        <begin position="1"/>
        <end position="21"/>
    </location>
</feature>
<accession>A0A1V6WAT8</accession>
<evidence type="ECO:0000313" key="2">
    <source>
        <dbReference type="EMBL" id="OQE59988.1"/>
    </source>
</evidence>
<dbReference type="EMBL" id="MOOB01000321">
    <property type="protein sequence ID" value="OQE59988.1"/>
    <property type="molecule type" value="Genomic_DNA"/>
</dbReference>
<feature type="non-terminal residue" evidence="2">
    <location>
        <position position="49"/>
    </location>
</feature>
<keyword evidence="3" id="KW-1185">Reference proteome</keyword>
<organism evidence="2 3">
    <name type="scientific">Penicillium nalgiovense</name>
    <dbReference type="NCBI Taxonomy" id="60175"/>
    <lineage>
        <taxon>Eukaryota</taxon>
        <taxon>Fungi</taxon>
        <taxon>Dikarya</taxon>
        <taxon>Ascomycota</taxon>
        <taxon>Pezizomycotina</taxon>
        <taxon>Eurotiomycetes</taxon>
        <taxon>Eurotiomycetidae</taxon>
        <taxon>Eurotiales</taxon>
        <taxon>Aspergillaceae</taxon>
        <taxon>Penicillium</taxon>
    </lineage>
</organism>
<dbReference type="Proteomes" id="UP000191691">
    <property type="component" value="Unassembled WGS sequence"/>
</dbReference>
<name>A0A1V6WAT8_PENNA</name>
<proteinExistence type="predicted"/>
<dbReference type="AlphaFoldDB" id="A0A1V6WAT8"/>